<feature type="transmembrane region" description="Helical" evidence="6">
    <location>
        <begin position="186"/>
        <end position="208"/>
    </location>
</feature>
<evidence type="ECO:0000313" key="9">
    <source>
        <dbReference type="Proteomes" id="UP001209083"/>
    </source>
</evidence>
<feature type="domain" description="Major facilitator superfamily (MFS) profile" evidence="7">
    <location>
        <begin position="27"/>
        <end position="435"/>
    </location>
</feature>
<dbReference type="Pfam" id="PF07690">
    <property type="entry name" value="MFS_1"/>
    <property type="match status" value="1"/>
</dbReference>
<evidence type="ECO:0000256" key="3">
    <source>
        <dbReference type="ARBA" id="ARBA00022692"/>
    </source>
</evidence>
<evidence type="ECO:0000259" key="7">
    <source>
        <dbReference type="PROSITE" id="PS50850"/>
    </source>
</evidence>
<comment type="subcellular location">
    <subcellularLocation>
        <location evidence="1">Cell membrane</location>
        <topology evidence="1">Multi-pass membrane protein</topology>
    </subcellularLocation>
</comment>
<dbReference type="EMBL" id="CP090958">
    <property type="protein sequence ID" value="WGW13531.1"/>
    <property type="molecule type" value="Genomic_DNA"/>
</dbReference>
<evidence type="ECO:0000256" key="1">
    <source>
        <dbReference type="ARBA" id="ARBA00004651"/>
    </source>
</evidence>
<reference evidence="8 9" key="1">
    <citation type="submission" date="2023-05" db="EMBL/GenBank/DDBJ databases">
        <title>Lithophilousrod everest ZFBP1038 complete genpme.</title>
        <authorList>
            <person name="Tian M."/>
        </authorList>
    </citation>
    <scope>NUCLEOTIDE SEQUENCE [LARGE SCALE GENOMIC DNA]</scope>
    <source>
        <strain evidence="8 9">ZFBP1038</strain>
    </source>
</reference>
<keyword evidence="9" id="KW-1185">Reference proteome</keyword>
<gene>
    <name evidence="8" type="ORF">LWF01_07180</name>
</gene>
<dbReference type="RefSeq" id="WP_349640353.1">
    <property type="nucleotide sequence ID" value="NZ_CP090958.1"/>
</dbReference>
<proteinExistence type="predicted"/>
<keyword evidence="5 6" id="KW-0472">Membrane</keyword>
<keyword evidence="2" id="KW-0813">Transport</keyword>
<dbReference type="PANTHER" id="PTHR43791:SF36">
    <property type="entry name" value="TRANSPORTER, PUTATIVE (AFU_ORTHOLOGUE AFUA_6G08340)-RELATED"/>
    <property type="match status" value="1"/>
</dbReference>
<protein>
    <submittedName>
        <fullName evidence="8">MFS transporter</fullName>
    </submittedName>
</protein>
<dbReference type="Proteomes" id="UP001209083">
    <property type="component" value="Chromosome"/>
</dbReference>
<dbReference type="PANTHER" id="PTHR43791">
    <property type="entry name" value="PERMEASE-RELATED"/>
    <property type="match status" value="1"/>
</dbReference>
<accession>A0ABY8QYK7</accession>
<keyword evidence="4 6" id="KW-1133">Transmembrane helix</keyword>
<dbReference type="InterPro" id="IPR036259">
    <property type="entry name" value="MFS_trans_sf"/>
</dbReference>
<evidence type="ECO:0000256" key="2">
    <source>
        <dbReference type="ARBA" id="ARBA00022448"/>
    </source>
</evidence>
<name>A0ABY8QYK7_9MICO</name>
<keyword evidence="3 6" id="KW-0812">Transmembrane</keyword>
<feature type="transmembrane region" description="Helical" evidence="6">
    <location>
        <begin position="321"/>
        <end position="338"/>
    </location>
</feature>
<feature type="transmembrane region" description="Helical" evidence="6">
    <location>
        <begin position="254"/>
        <end position="276"/>
    </location>
</feature>
<feature type="transmembrane region" description="Helical" evidence="6">
    <location>
        <begin position="27"/>
        <end position="50"/>
    </location>
</feature>
<dbReference type="SUPFAM" id="SSF103473">
    <property type="entry name" value="MFS general substrate transporter"/>
    <property type="match status" value="1"/>
</dbReference>
<feature type="transmembrane region" description="Helical" evidence="6">
    <location>
        <begin position="56"/>
        <end position="77"/>
    </location>
</feature>
<dbReference type="CDD" id="cd17319">
    <property type="entry name" value="MFS_ExuT_GudP_like"/>
    <property type="match status" value="1"/>
</dbReference>
<evidence type="ECO:0000256" key="4">
    <source>
        <dbReference type="ARBA" id="ARBA00022989"/>
    </source>
</evidence>
<feature type="transmembrane region" description="Helical" evidence="6">
    <location>
        <begin position="288"/>
        <end position="309"/>
    </location>
</feature>
<feature type="transmembrane region" description="Helical" evidence="6">
    <location>
        <begin position="98"/>
        <end position="117"/>
    </location>
</feature>
<organism evidence="8 9">
    <name type="scientific">Saxibacter everestensis</name>
    <dbReference type="NCBI Taxonomy" id="2909229"/>
    <lineage>
        <taxon>Bacteria</taxon>
        <taxon>Bacillati</taxon>
        <taxon>Actinomycetota</taxon>
        <taxon>Actinomycetes</taxon>
        <taxon>Micrococcales</taxon>
        <taxon>Brevibacteriaceae</taxon>
        <taxon>Saxibacter</taxon>
    </lineage>
</organism>
<dbReference type="PROSITE" id="PS50850">
    <property type="entry name" value="MFS"/>
    <property type="match status" value="1"/>
</dbReference>
<feature type="transmembrane region" description="Helical" evidence="6">
    <location>
        <begin position="408"/>
        <end position="429"/>
    </location>
</feature>
<dbReference type="InterPro" id="IPR011701">
    <property type="entry name" value="MFS"/>
</dbReference>
<evidence type="ECO:0000256" key="6">
    <source>
        <dbReference type="SAM" id="Phobius"/>
    </source>
</evidence>
<evidence type="ECO:0000313" key="8">
    <source>
        <dbReference type="EMBL" id="WGW13531.1"/>
    </source>
</evidence>
<feature type="transmembrane region" description="Helical" evidence="6">
    <location>
        <begin position="123"/>
        <end position="143"/>
    </location>
</feature>
<feature type="transmembrane region" description="Helical" evidence="6">
    <location>
        <begin position="155"/>
        <end position="174"/>
    </location>
</feature>
<dbReference type="InterPro" id="IPR020846">
    <property type="entry name" value="MFS_dom"/>
</dbReference>
<dbReference type="Gene3D" id="1.20.1250.20">
    <property type="entry name" value="MFS general substrate transporter like domains"/>
    <property type="match status" value="2"/>
</dbReference>
<feature type="transmembrane region" description="Helical" evidence="6">
    <location>
        <begin position="368"/>
        <end position="388"/>
    </location>
</feature>
<evidence type="ECO:0000256" key="5">
    <source>
        <dbReference type="ARBA" id="ARBA00023136"/>
    </source>
</evidence>
<sequence length="447" mass="47684">MPNKTPTGQASPSLLERDTMKRVSRRLMPLIIVCYLIAYIDRSNVSIAALTMNADIGLTTAAYGVGAGLFFVTYIIFEIPSNLALHRFGARVWIARIMITWGIIAGCMSLVTGPASFNTVRLLLGAAEAGFTPGIIFYLAQWFPNRHRGRAMSRFYVGAAMATVIGAPLSGLILQTTDGLLGLAGWKWMFIVEAIPAVVLGFVVLKYFTDKPKDAHWLPTENRKWLSATLAAEQAAADSLRKFTIRGALSNPGVLLLAGFFFLYSFNSIGLTLWMPQVIQGTFGNPDTLTTTLLTAIPYVCAVILMVAVGHSVDKRGRRHLHMAVPMALASLMLIGSVMAGPTILGFTLLSLSTGLAWSAVPAMWGTATAFMTGIAAAAGVALINSTANVAGVAVPPMIGAVKEATGSFQVPLVIIAVAMMLAAGVALWSKRFTGEGRLSRDVETVE</sequence>